<evidence type="ECO:0000313" key="9">
    <source>
        <dbReference type="Proteomes" id="UP001189624"/>
    </source>
</evidence>
<dbReference type="AlphaFoldDB" id="A0AA86S049"/>
<dbReference type="GO" id="GO:0005524">
    <property type="term" value="F:ATP binding"/>
    <property type="evidence" value="ECO:0007669"/>
    <property type="project" value="InterPro"/>
</dbReference>
<keyword evidence="3" id="KW-0732">Signal</keyword>
<dbReference type="InterPro" id="IPR001245">
    <property type="entry name" value="Ser-Thr/Tyr_kinase_cat_dom"/>
</dbReference>
<feature type="domain" description="Protein kinase" evidence="7">
    <location>
        <begin position="50"/>
        <end position="308"/>
    </location>
</feature>
<dbReference type="Pfam" id="PF07714">
    <property type="entry name" value="PK_Tyr_Ser-Thr"/>
    <property type="match status" value="1"/>
</dbReference>
<dbReference type="GO" id="GO:0004672">
    <property type="term" value="F:protein kinase activity"/>
    <property type="evidence" value="ECO:0007669"/>
    <property type="project" value="InterPro"/>
</dbReference>
<keyword evidence="5 6" id="KW-0472">Membrane</keyword>
<dbReference type="Gene3D" id="1.10.510.10">
    <property type="entry name" value="Transferase(Phosphotransferase) domain 1"/>
    <property type="match status" value="2"/>
</dbReference>
<dbReference type="FunFam" id="3.30.200.20:FF:000798">
    <property type="entry name" value="G-type lectin S-receptor-like serine/threonine-protein kinase SD3-1"/>
    <property type="match status" value="1"/>
</dbReference>
<dbReference type="Gramene" id="rna-AYBTSS11_LOCUS3447">
    <property type="protein sequence ID" value="CAJ1911145.1"/>
    <property type="gene ID" value="gene-AYBTSS11_LOCUS3447"/>
</dbReference>
<feature type="transmembrane region" description="Helical" evidence="6">
    <location>
        <begin position="6"/>
        <end position="23"/>
    </location>
</feature>
<organism evidence="8 9">
    <name type="scientific">Sphenostylis stenocarpa</name>
    <dbReference type="NCBI Taxonomy" id="92480"/>
    <lineage>
        <taxon>Eukaryota</taxon>
        <taxon>Viridiplantae</taxon>
        <taxon>Streptophyta</taxon>
        <taxon>Embryophyta</taxon>
        <taxon>Tracheophyta</taxon>
        <taxon>Spermatophyta</taxon>
        <taxon>Magnoliopsida</taxon>
        <taxon>eudicotyledons</taxon>
        <taxon>Gunneridae</taxon>
        <taxon>Pentapetalae</taxon>
        <taxon>rosids</taxon>
        <taxon>fabids</taxon>
        <taxon>Fabales</taxon>
        <taxon>Fabaceae</taxon>
        <taxon>Papilionoideae</taxon>
        <taxon>50 kb inversion clade</taxon>
        <taxon>NPAAA clade</taxon>
        <taxon>indigoferoid/millettioid clade</taxon>
        <taxon>Phaseoleae</taxon>
        <taxon>Sphenostylis</taxon>
    </lineage>
</organism>
<evidence type="ECO:0000256" key="1">
    <source>
        <dbReference type="ARBA" id="ARBA00004167"/>
    </source>
</evidence>
<name>A0AA86S049_9FABA</name>
<dbReference type="InterPro" id="IPR011009">
    <property type="entry name" value="Kinase-like_dom_sf"/>
</dbReference>
<keyword evidence="4 6" id="KW-1133">Transmembrane helix</keyword>
<dbReference type="PANTHER" id="PTHR47974">
    <property type="entry name" value="OS07G0415500 PROTEIN"/>
    <property type="match status" value="1"/>
</dbReference>
<keyword evidence="9" id="KW-1185">Reference proteome</keyword>
<evidence type="ECO:0000256" key="2">
    <source>
        <dbReference type="ARBA" id="ARBA00022692"/>
    </source>
</evidence>
<accession>A0AA86S049</accession>
<dbReference type="Proteomes" id="UP001189624">
    <property type="component" value="Chromosome 1"/>
</dbReference>
<evidence type="ECO:0000259" key="7">
    <source>
        <dbReference type="PROSITE" id="PS50011"/>
    </source>
</evidence>
<proteinExistence type="predicted"/>
<dbReference type="FunFam" id="1.10.510.10:FF:001016">
    <property type="entry name" value="G-type lectin S-receptor-like serine/threonine-protein kinase SD3-1"/>
    <property type="match status" value="1"/>
</dbReference>
<gene>
    <name evidence="8" type="ORF">AYBTSS11_LOCUS3447</name>
</gene>
<evidence type="ECO:0000256" key="5">
    <source>
        <dbReference type="ARBA" id="ARBA00023136"/>
    </source>
</evidence>
<comment type="subcellular location">
    <subcellularLocation>
        <location evidence="1">Membrane</location>
        <topology evidence="1">Single-pass membrane protein</topology>
    </subcellularLocation>
</comment>
<reference evidence="8" key="1">
    <citation type="submission" date="2023-10" db="EMBL/GenBank/DDBJ databases">
        <authorList>
            <person name="Domelevo Entfellner J.-B."/>
        </authorList>
    </citation>
    <scope>NUCLEOTIDE SEQUENCE</scope>
</reference>
<dbReference type="EMBL" id="OY731398">
    <property type="protein sequence ID" value="CAJ1911145.1"/>
    <property type="molecule type" value="Genomic_DNA"/>
</dbReference>
<dbReference type="PANTHER" id="PTHR47974:SF13">
    <property type="entry name" value="G-TYPE LECTIN S-RECEPTOR-LIKE SERINE_THREONINE-PROTEIN KINASE SD3-1"/>
    <property type="match status" value="1"/>
</dbReference>
<dbReference type="InterPro" id="IPR000719">
    <property type="entry name" value="Prot_kinase_dom"/>
</dbReference>
<evidence type="ECO:0000256" key="6">
    <source>
        <dbReference type="SAM" id="Phobius"/>
    </source>
</evidence>
<dbReference type="SUPFAM" id="SSF56112">
    <property type="entry name" value="Protein kinase-like (PK-like)"/>
    <property type="match status" value="1"/>
</dbReference>
<dbReference type="PROSITE" id="PS50011">
    <property type="entry name" value="PROTEIN_KINASE_DOM"/>
    <property type="match status" value="1"/>
</dbReference>
<dbReference type="FunFam" id="1.10.510.10:FF:000846">
    <property type="entry name" value="G-type lectin S-receptor-like serine/threonine-protein kinase SD3-1"/>
    <property type="match status" value="1"/>
</dbReference>
<protein>
    <recommendedName>
        <fullName evidence="7">Protein kinase domain-containing protein</fullName>
    </recommendedName>
</protein>
<sequence length="308" mass="35077">MGAALGTIFFFAILQLVTVFIIFRRKNSAMQNVAIALTSPNPKGLIVFSFSEIKSLTEDLKNQIGQNMFKGVLLNNHLVAVKDLDASIEERKFRSAVLKLGNIHHKNLMKLEGYCCEFSHRFLVYDYAKNGSLDNYMEDSTLCKRLTWRKRVEICSSVAKAICYLHTGCREFLSHGNIKCENVMFDENSVAKVSEYGFSIVDGKAAYCGFSAEKDVRDFGKLVLTLLLGCQNDEQLGEWAYTEWMEGRKTNLVDKRLDGVINSEELERLLRVSFWCLQMDERRRPSMEEVVRVLDGTLNVDPPPPPFV</sequence>
<dbReference type="Gene3D" id="3.30.200.20">
    <property type="entry name" value="Phosphorylase Kinase, domain 1"/>
    <property type="match status" value="1"/>
</dbReference>
<evidence type="ECO:0000256" key="3">
    <source>
        <dbReference type="ARBA" id="ARBA00022729"/>
    </source>
</evidence>
<evidence type="ECO:0000256" key="4">
    <source>
        <dbReference type="ARBA" id="ARBA00022989"/>
    </source>
</evidence>
<evidence type="ECO:0000313" key="8">
    <source>
        <dbReference type="EMBL" id="CAJ1911145.1"/>
    </source>
</evidence>
<keyword evidence="2 6" id="KW-0812">Transmembrane</keyword>
<dbReference type="GO" id="GO:0016020">
    <property type="term" value="C:membrane"/>
    <property type="evidence" value="ECO:0007669"/>
    <property type="project" value="UniProtKB-SubCell"/>
</dbReference>